<organism evidence="1 2">
    <name type="scientific">Agrocybe pediades</name>
    <dbReference type="NCBI Taxonomy" id="84607"/>
    <lineage>
        <taxon>Eukaryota</taxon>
        <taxon>Fungi</taxon>
        <taxon>Dikarya</taxon>
        <taxon>Basidiomycota</taxon>
        <taxon>Agaricomycotina</taxon>
        <taxon>Agaricomycetes</taxon>
        <taxon>Agaricomycetidae</taxon>
        <taxon>Agaricales</taxon>
        <taxon>Agaricineae</taxon>
        <taxon>Strophariaceae</taxon>
        <taxon>Agrocybe</taxon>
    </lineage>
</organism>
<dbReference type="AlphaFoldDB" id="A0A8H4QRP1"/>
<proteinExistence type="predicted"/>
<comment type="caution">
    <text evidence="1">The sequence shown here is derived from an EMBL/GenBank/DDBJ whole genome shotgun (WGS) entry which is preliminary data.</text>
</comment>
<accession>A0A8H4QRP1</accession>
<evidence type="ECO:0000313" key="2">
    <source>
        <dbReference type="Proteomes" id="UP000521872"/>
    </source>
</evidence>
<gene>
    <name evidence="1" type="ORF">D9613_011245</name>
</gene>
<dbReference type="Proteomes" id="UP000521872">
    <property type="component" value="Unassembled WGS sequence"/>
</dbReference>
<evidence type="ECO:0000313" key="1">
    <source>
        <dbReference type="EMBL" id="KAF4616175.1"/>
    </source>
</evidence>
<sequence>MTSTPTPTAAPLGKLEPDQYTVSPKFNDPNAEITFLSSDNVAFKIFRSHLKVNSAGFSPPENIDVTEAVLLPEASDVLEILFSFIHLPGEHEQFRQPRLMDLEERLFFLVAEAAEKYIVSSLMNMCITLLSISYCNKYPFQSLNHCARHGYTTEADLAAYAALGVPLNGATSKLTHFGVLTAYVRLLFL</sequence>
<evidence type="ECO:0008006" key="3">
    <source>
        <dbReference type="Google" id="ProtNLM"/>
    </source>
</evidence>
<protein>
    <recommendedName>
        <fullName evidence="3">BTB domain-containing protein</fullName>
    </recommendedName>
</protein>
<reference evidence="1 2" key="1">
    <citation type="submission" date="2019-12" db="EMBL/GenBank/DDBJ databases">
        <authorList>
            <person name="Floudas D."/>
            <person name="Bentzer J."/>
            <person name="Ahren D."/>
            <person name="Johansson T."/>
            <person name="Persson P."/>
            <person name="Tunlid A."/>
        </authorList>
    </citation>
    <scope>NUCLEOTIDE SEQUENCE [LARGE SCALE GENOMIC DNA]</scope>
    <source>
        <strain evidence="1 2">CBS 102.39</strain>
    </source>
</reference>
<keyword evidence="2" id="KW-1185">Reference proteome</keyword>
<dbReference type="EMBL" id="JAACJL010000032">
    <property type="protein sequence ID" value="KAF4616175.1"/>
    <property type="molecule type" value="Genomic_DNA"/>
</dbReference>
<name>A0A8H4QRP1_9AGAR</name>